<name>A0ABW8YDP1_9FLAO</name>
<dbReference type="EMBL" id="JBELQB010000008">
    <property type="protein sequence ID" value="MFL9838148.1"/>
    <property type="molecule type" value="Genomic_DNA"/>
</dbReference>
<keyword evidence="2" id="KW-1185">Reference proteome</keyword>
<protein>
    <submittedName>
        <fullName evidence="1">Uncharacterized protein</fullName>
    </submittedName>
</protein>
<evidence type="ECO:0000313" key="2">
    <source>
        <dbReference type="Proteomes" id="UP001629059"/>
    </source>
</evidence>
<gene>
    <name evidence="1" type="ORF">ABS768_11605</name>
</gene>
<evidence type="ECO:0000313" key="1">
    <source>
        <dbReference type="EMBL" id="MFL9838148.1"/>
    </source>
</evidence>
<reference evidence="1 2" key="1">
    <citation type="submission" date="2024-06" db="EMBL/GenBank/DDBJ databases">
        <authorList>
            <person name="Kaempfer P."/>
            <person name="Viver T."/>
        </authorList>
    </citation>
    <scope>NUCLEOTIDE SEQUENCE [LARGE SCALE GENOMIC DNA]</scope>
    <source>
        <strain evidence="1 2">ST-75</strain>
    </source>
</reference>
<organism evidence="1 2">
    <name type="scientific">Flavobacterium rhizophilum</name>
    <dbReference type="NCBI Taxonomy" id="3163296"/>
    <lineage>
        <taxon>Bacteria</taxon>
        <taxon>Pseudomonadati</taxon>
        <taxon>Bacteroidota</taxon>
        <taxon>Flavobacteriia</taxon>
        <taxon>Flavobacteriales</taxon>
        <taxon>Flavobacteriaceae</taxon>
        <taxon>Flavobacterium</taxon>
    </lineage>
</organism>
<accession>A0ABW8YDP1</accession>
<dbReference type="RefSeq" id="WP_408075127.1">
    <property type="nucleotide sequence ID" value="NZ_JBELQB010000008.1"/>
</dbReference>
<comment type="caution">
    <text evidence="1">The sequence shown here is derived from an EMBL/GenBank/DDBJ whole genome shotgun (WGS) entry which is preliminary data.</text>
</comment>
<proteinExistence type="predicted"/>
<dbReference type="Proteomes" id="UP001629059">
    <property type="component" value="Unassembled WGS sequence"/>
</dbReference>
<sequence length="159" mass="18975">MYYLILRKLSKKLKNNLIRQMDIHKHLSIKNYLESFCQTFEKDNAFFLFEKFGVKADKLSVTVFFNGFSNVIYFKRDIHIEDVDEVYELELRLDVKPFINHMVSCNYEIERDIMGDFFTKENGYIYFSDYIDNILSSTEIVGFLDLYPDSMVLILNANH</sequence>